<feature type="region of interest" description="Disordered" evidence="8">
    <location>
        <begin position="1"/>
        <end position="22"/>
    </location>
</feature>
<dbReference type="Pfam" id="PF18572">
    <property type="entry name" value="T6PP_N"/>
    <property type="match status" value="1"/>
</dbReference>
<evidence type="ECO:0000313" key="11">
    <source>
        <dbReference type="EMBL" id="VBB25328.1"/>
    </source>
</evidence>
<reference evidence="11 12" key="1">
    <citation type="submission" date="2018-08" db="EMBL/GenBank/DDBJ databases">
        <authorList>
            <person name="Laetsch R D."/>
            <person name="Stevens L."/>
            <person name="Kumar S."/>
            <person name="Blaxter L. M."/>
        </authorList>
    </citation>
    <scope>NUCLEOTIDE SEQUENCE [LARGE SCALE GENOMIC DNA]</scope>
</reference>
<dbReference type="AlphaFoldDB" id="A0A498S9I7"/>
<dbReference type="EMBL" id="UPTC01000009">
    <property type="protein sequence ID" value="VBB25328.1"/>
    <property type="molecule type" value="Genomic_DNA"/>
</dbReference>
<dbReference type="GO" id="GO:0003825">
    <property type="term" value="F:alpha,alpha-trehalose-phosphate synthase (UDP-forming) activity"/>
    <property type="evidence" value="ECO:0007669"/>
    <property type="project" value="UniProtKB-EC"/>
</dbReference>
<feature type="region of interest" description="Disordered" evidence="8">
    <location>
        <begin position="200"/>
        <end position="260"/>
    </location>
</feature>
<sequence>MANDNNDNYKQPENTKESNEEKVDELLEKLYNQPFNRKTRGAVKFNESHIKYSLLHSLKALDCVIDETINMEQMIDLGLEVLAQTWKRRGGLLTVLEYCLYRSAAGYLSFEQFINALGYNAVQFWQYAVPYIYNSDLTYGTKFRDSLLFSLTLYDVNNGKSKLRELYSSVPGIRNSLLGVHAKRFDEQFHHLQRRLSISREGSSSNMLSSTESISSQSSGKRSGSITPDRSRSTSREKPRRSRRSTSRGASESSVNSREVSKEVIASGGLASTHFQQRVINVSNAPPVSLTREKTGEWEIKQGSGGLVSAVDPVMSKDKENVWLANLGMNLHKKPKRSRDHYNQNIHPTTNTLGLPLLKQANADVLFHVLTDGPNSKEQDIQQGREEMSLLDVLHNYNRGNYKLNPVIVQEDDYNVYYGGISNGLLWPALHNLEEYVVKEYDEAKVMREHWYAYVRVNYQFAIDAVRNSRPQDFIWIHDYHLMLTGMIMQSLDENLEVGFQTHRDRDKLIELCHIKLPSAEINYESSTDVCFVTYKGWTCSLGVFPVSIKNEDFLQFVRLNETWQRASEIRKRIMGTDAPSDGKLFFSVERFDYTKGIKEKLLAYKNYFEKYPERIGKDVLYQIAVINRRTVDTYRMYQDECILLAEGINKICTCANRPNWKPLIFQTEGLPRKELIACYLAMDIGVVTPKKDGMNLVAKEMLLCNPNAGLILSSGAGSEVQFSRAGFYQENGDQCYKRVTDLYDLDGYSDTFYQAAIQDVADRRANSSRLHDFIMAHDIEKWSATFLDPSWTHQVIRPIEVKTLEDFYTIMLQTRNIRRQIVERVLKGIPMRSHFAISLKNALDSLKLSCKANTTMLNLRTTSEESTADYTTFDIKNELDEFEKDLSFLKFIRSDNVYNVEQFVDTLHAYHPKSSRAFKEEVAEAVSLLYDADHFQYFFTDRDGTLKSYSCSYQASIQPAYAAVIQ</sequence>
<evidence type="ECO:0000313" key="12">
    <source>
        <dbReference type="Proteomes" id="UP000276991"/>
    </source>
</evidence>
<dbReference type="InterPro" id="IPR049063">
    <property type="entry name" value="T6PP_C"/>
</dbReference>
<keyword evidence="6" id="KW-0808">Transferase</keyword>
<dbReference type="Gene3D" id="1.20.58.1800">
    <property type="match status" value="1"/>
</dbReference>
<dbReference type="Pfam" id="PF00982">
    <property type="entry name" value="Glyco_transf_20"/>
    <property type="match status" value="1"/>
</dbReference>
<evidence type="ECO:0000256" key="5">
    <source>
        <dbReference type="ARBA" id="ARBA00022676"/>
    </source>
</evidence>
<dbReference type="Gene3D" id="3.40.50.1000">
    <property type="entry name" value="HAD superfamily/HAD-like"/>
    <property type="match status" value="1"/>
</dbReference>
<dbReference type="PANTHER" id="PTHR10788">
    <property type="entry name" value="TREHALOSE-6-PHOSPHATE SYNTHASE"/>
    <property type="match status" value="1"/>
</dbReference>
<feature type="domain" description="Trehalose-6-phosphate phosphatase C-terminal" evidence="10">
    <location>
        <begin position="939"/>
        <end position="967"/>
    </location>
</feature>
<dbReference type="Proteomes" id="UP000276991">
    <property type="component" value="Unassembled WGS sequence"/>
</dbReference>
<dbReference type="InterPro" id="IPR001830">
    <property type="entry name" value="Glyco_trans_20"/>
</dbReference>
<dbReference type="OrthoDB" id="755951at2759"/>
<feature type="compositionally biased region" description="Low complexity" evidence="8">
    <location>
        <begin position="209"/>
        <end position="226"/>
    </location>
</feature>
<gene>
    <name evidence="11" type="ORF">NAV_LOCUS158</name>
</gene>
<accession>A0A498S9I7</accession>
<evidence type="ECO:0000256" key="4">
    <source>
        <dbReference type="ARBA" id="ARBA00012538"/>
    </source>
</evidence>
<evidence type="ECO:0000259" key="9">
    <source>
        <dbReference type="Pfam" id="PF18572"/>
    </source>
</evidence>
<dbReference type="PANTHER" id="PTHR10788:SF110">
    <property type="entry name" value="ALPHA,ALPHA-TREHALOSE-PHOSPHATE SYNTHASE [UDP-FORMING] 2"/>
    <property type="match status" value="1"/>
</dbReference>
<dbReference type="EC" id="2.4.1.15" evidence="4"/>
<evidence type="ECO:0000256" key="2">
    <source>
        <dbReference type="ARBA" id="ARBA00005409"/>
    </source>
</evidence>
<keyword evidence="5" id="KW-0328">Glycosyltransferase</keyword>
<feature type="compositionally biased region" description="Polar residues" evidence="8">
    <location>
        <begin position="1"/>
        <end position="12"/>
    </location>
</feature>
<dbReference type="FunFam" id="3.40.50.2000:FF:000206">
    <property type="entry name" value="Trehalose-6-phosphate synthase"/>
    <property type="match status" value="1"/>
</dbReference>
<feature type="compositionally biased region" description="Basic and acidic residues" evidence="8">
    <location>
        <begin position="13"/>
        <end position="22"/>
    </location>
</feature>
<evidence type="ECO:0000256" key="8">
    <source>
        <dbReference type="SAM" id="MobiDB-lite"/>
    </source>
</evidence>
<feature type="non-terminal residue" evidence="11">
    <location>
        <position position="967"/>
    </location>
</feature>
<evidence type="ECO:0000256" key="7">
    <source>
        <dbReference type="ARBA" id="ARBA00048039"/>
    </source>
</evidence>
<comment type="function">
    <text evidence="1">Catalyzes the production of trehalose from glucose-6-phosphate and UDP-alpha-D-glucose in a 2 step process.</text>
</comment>
<evidence type="ECO:0000256" key="6">
    <source>
        <dbReference type="ARBA" id="ARBA00022679"/>
    </source>
</evidence>
<proteinExistence type="inferred from homology"/>
<dbReference type="STRING" id="6277.A0A498S9I7"/>
<organism evidence="11 12">
    <name type="scientific">Acanthocheilonema viteae</name>
    <name type="common">Filarial nematode worm</name>
    <name type="synonym">Dipetalonema viteae</name>
    <dbReference type="NCBI Taxonomy" id="6277"/>
    <lineage>
        <taxon>Eukaryota</taxon>
        <taxon>Metazoa</taxon>
        <taxon>Ecdysozoa</taxon>
        <taxon>Nematoda</taxon>
        <taxon>Chromadorea</taxon>
        <taxon>Rhabditida</taxon>
        <taxon>Spirurina</taxon>
        <taxon>Spiruromorpha</taxon>
        <taxon>Filarioidea</taxon>
        <taxon>Onchocercidae</taxon>
        <taxon>Acanthocheilonema</taxon>
    </lineage>
</organism>
<evidence type="ECO:0000256" key="3">
    <source>
        <dbReference type="ARBA" id="ARBA00006107"/>
    </source>
</evidence>
<dbReference type="CDD" id="cd03788">
    <property type="entry name" value="GT20_TPS"/>
    <property type="match status" value="1"/>
</dbReference>
<comment type="catalytic activity">
    <reaction evidence="7">
        <text>D-glucose 6-phosphate + UDP-alpha-D-glucose = alpha,alpha-trehalose 6-phosphate + UDP + H(+)</text>
        <dbReference type="Rhea" id="RHEA:18889"/>
        <dbReference type="ChEBI" id="CHEBI:15378"/>
        <dbReference type="ChEBI" id="CHEBI:58223"/>
        <dbReference type="ChEBI" id="CHEBI:58429"/>
        <dbReference type="ChEBI" id="CHEBI:58885"/>
        <dbReference type="ChEBI" id="CHEBI:61548"/>
        <dbReference type="EC" id="2.4.1.15"/>
    </reaction>
</comment>
<keyword evidence="12" id="KW-1185">Reference proteome</keyword>
<dbReference type="InterPro" id="IPR023214">
    <property type="entry name" value="HAD_sf"/>
</dbReference>
<feature type="domain" description="Trehalose-6-phosphate phosphatase helical bundle" evidence="9">
    <location>
        <begin position="804"/>
        <end position="908"/>
    </location>
</feature>
<dbReference type="InterPro" id="IPR041064">
    <property type="entry name" value="T6PP_helical"/>
</dbReference>
<evidence type="ECO:0000256" key="1">
    <source>
        <dbReference type="ARBA" id="ARBA00002045"/>
    </source>
</evidence>
<dbReference type="Gene3D" id="3.40.50.2000">
    <property type="entry name" value="Glycogen Phosphorylase B"/>
    <property type="match status" value="2"/>
</dbReference>
<dbReference type="GO" id="GO:0005829">
    <property type="term" value="C:cytosol"/>
    <property type="evidence" value="ECO:0007669"/>
    <property type="project" value="TreeGrafter"/>
</dbReference>
<protein>
    <recommendedName>
        <fullName evidence="4">alpha,alpha-trehalose-phosphate synthase (UDP-forming)</fullName>
        <ecNumber evidence="4">2.4.1.15</ecNumber>
    </recommendedName>
</protein>
<comment type="similarity">
    <text evidence="2">In the N-terminal section; belongs to the glycosyltransferase 20 family.</text>
</comment>
<dbReference type="Pfam" id="PF21141">
    <property type="entry name" value="T6PP_C"/>
    <property type="match status" value="1"/>
</dbReference>
<name>A0A498S9I7_ACAVI</name>
<dbReference type="SUPFAM" id="SSF53756">
    <property type="entry name" value="UDP-Glycosyltransferase/glycogen phosphorylase"/>
    <property type="match status" value="1"/>
</dbReference>
<dbReference type="GO" id="GO:0004805">
    <property type="term" value="F:trehalose-phosphatase activity"/>
    <property type="evidence" value="ECO:0007669"/>
    <property type="project" value="TreeGrafter"/>
</dbReference>
<comment type="similarity">
    <text evidence="3">In the C-terminal section; belongs to the gob-1 trehalose phosphatase family.</text>
</comment>
<dbReference type="GO" id="GO:0005992">
    <property type="term" value="P:trehalose biosynthetic process"/>
    <property type="evidence" value="ECO:0007669"/>
    <property type="project" value="InterPro"/>
</dbReference>
<evidence type="ECO:0000259" key="10">
    <source>
        <dbReference type="Pfam" id="PF21141"/>
    </source>
</evidence>